<keyword evidence="1" id="KW-1133">Transmembrane helix</keyword>
<feature type="domain" description="Putative zinc-finger" evidence="2">
    <location>
        <begin position="4"/>
        <end position="38"/>
    </location>
</feature>
<evidence type="ECO:0000259" key="2">
    <source>
        <dbReference type="Pfam" id="PF13490"/>
    </source>
</evidence>
<dbReference type="InterPro" id="IPR027383">
    <property type="entry name" value="Znf_put"/>
</dbReference>
<organism evidence="3 4">
    <name type="scientific">Novipirellula artificiosorum</name>
    <dbReference type="NCBI Taxonomy" id="2528016"/>
    <lineage>
        <taxon>Bacteria</taxon>
        <taxon>Pseudomonadati</taxon>
        <taxon>Planctomycetota</taxon>
        <taxon>Planctomycetia</taxon>
        <taxon>Pirellulales</taxon>
        <taxon>Pirellulaceae</taxon>
        <taxon>Novipirellula</taxon>
    </lineage>
</organism>
<keyword evidence="1" id="KW-0812">Transmembrane</keyword>
<feature type="transmembrane region" description="Helical" evidence="1">
    <location>
        <begin position="79"/>
        <end position="98"/>
    </location>
</feature>
<dbReference type="AlphaFoldDB" id="A0A5C6D9J3"/>
<comment type="caution">
    <text evidence="3">The sequence shown here is derived from an EMBL/GenBank/DDBJ whole genome shotgun (WGS) entry which is preliminary data.</text>
</comment>
<evidence type="ECO:0000313" key="4">
    <source>
        <dbReference type="Proteomes" id="UP000319143"/>
    </source>
</evidence>
<dbReference type="Pfam" id="PF13490">
    <property type="entry name" value="zf-HC2"/>
    <property type="match status" value="1"/>
</dbReference>
<dbReference type="Proteomes" id="UP000319143">
    <property type="component" value="Unassembled WGS sequence"/>
</dbReference>
<keyword evidence="4" id="KW-1185">Reference proteome</keyword>
<accession>A0A5C6D9J3</accession>
<feature type="transmembrane region" description="Helical" evidence="1">
    <location>
        <begin position="110"/>
        <end position="129"/>
    </location>
</feature>
<evidence type="ECO:0000256" key="1">
    <source>
        <dbReference type="SAM" id="Phobius"/>
    </source>
</evidence>
<dbReference type="RefSeq" id="WP_197231601.1">
    <property type="nucleotide sequence ID" value="NZ_SJPV01000011.1"/>
</dbReference>
<sequence>MSSCNQINERLSGFLDGELTQGDHQRVEVHLRSCESCREELAAMKEIKAAVSNGYVVSELDHERWEKMMNDRPARLSRGIGWTLLISGIAWILSLAIWEFAIDNDVPLHIKLPISAIWFGVLFLFLSVARQRIISYKTDKYNEVKI</sequence>
<evidence type="ECO:0000313" key="3">
    <source>
        <dbReference type="EMBL" id="TWU32835.1"/>
    </source>
</evidence>
<dbReference type="InterPro" id="IPR041916">
    <property type="entry name" value="Anti_sigma_zinc_sf"/>
</dbReference>
<keyword evidence="1" id="KW-0472">Membrane</keyword>
<gene>
    <name evidence="3" type="ORF">Poly41_52120</name>
</gene>
<proteinExistence type="predicted"/>
<name>A0A5C6D9J3_9BACT</name>
<protein>
    <recommendedName>
        <fullName evidence="2">Putative zinc-finger domain-containing protein</fullName>
    </recommendedName>
</protein>
<reference evidence="3 4" key="1">
    <citation type="submission" date="2019-02" db="EMBL/GenBank/DDBJ databases">
        <title>Deep-cultivation of Planctomycetes and their phenomic and genomic characterization uncovers novel biology.</title>
        <authorList>
            <person name="Wiegand S."/>
            <person name="Jogler M."/>
            <person name="Boedeker C."/>
            <person name="Pinto D."/>
            <person name="Vollmers J."/>
            <person name="Rivas-Marin E."/>
            <person name="Kohn T."/>
            <person name="Peeters S.H."/>
            <person name="Heuer A."/>
            <person name="Rast P."/>
            <person name="Oberbeckmann S."/>
            <person name="Bunk B."/>
            <person name="Jeske O."/>
            <person name="Meyerdierks A."/>
            <person name="Storesund J.E."/>
            <person name="Kallscheuer N."/>
            <person name="Luecker S."/>
            <person name="Lage O.M."/>
            <person name="Pohl T."/>
            <person name="Merkel B.J."/>
            <person name="Hornburger P."/>
            <person name="Mueller R.-W."/>
            <person name="Bruemmer F."/>
            <person name="Labrenz M."/>
            <person name="Spormann A.M."/>
            <person name="Op Den Camp H."/>
            <person name="Overmann J."/>
            <person name="Amann R."/>
            <person name="Jetten M.S.M."/>
            <person name="Mascher T."/>
            <person name="Medema M.H."/>
            <person name="Devos D.P."/>
            <person name="Kaster A.-K."/>
            <person name="Ovreas L."/>
            <person name="Rohde M."/>
            <person name="Galperin M.Y."/>
            <person name="Jogler C."/>
        </authorList>
    </citation>
    <scope>NUCLEOTIDE SEQUENCE [LARGE SCALE GENOMIC DNA]</scope>
    <source>
        <strain evidence="3 4">Poly41</strain>
    </source>
</reference>
<dbReference type="Gene3D" id="1.10.10.1320">
    <property type="entry name" value="Anti-sigma factor, zinc-finger domain"/>
    <property type="match status" value="1"/>
</dbReference>
<dbReference type="EMBL" id="SJPV01000011">
    <property type="protein sequence ID" value="TWU32835.1"/>
    <property type="molecule type" value="Genomic_DNA"/>
</dbReference>